<protein>
    <submittedName>
        <fullName evidence="1">Uncharacterized protein</fullName>
    </submittedName>
</protein>
<sequence>MMHSDPMQMMHRMMMCLQMCGILPPMPMRM</sequence>
<dbReference type="EMBL" id="QQAZ01000001">
    <property type="protein sequence ID" value="RDI55220.1"/>
    <property type="molecule type" value="Genomic_DNA"/>
</dbReference>
<gene>
    <name evidence="1" type="ORF">DFR68_10152</name>
</gene>
<reference evidence="1 2" key="1">
    <citation type="submission" date="2018-07" db="EMBL/GenBank/DDBJ databases">
        <title>Genomic Encyclopedia of Type Strains, Phase IV (KMG-IV): sequencing the most valuable type-strain genomes for metagenomic binning, comparative biology and taxonomic classification.</title>
        <authorList>
            <person name="Goeker M."/>
        </authorList>
    </citation>
    <scope>NUCLEOTIDE SEQUENCE [LARGE SCALE GENOMIC DNA]</scope>
    <source>
        <strain evidence="1 2">DSM 44952</strain>
    </source>
</reference>
<organism evidence="1 2">
    <name type="scientific">Nocardia mexicana</name>
    <dbReference type="NCBI Taxonomy" id="279262"/>
    <lineage>
        <taxon>Bacteria</taxon>
        <taxon>Bacillati</taxon>
        <taxon>Actinomycetota</taxon>
        <taxon>Actinomycetes</taxon>
        <taxon>Mycobacteriales</taxon>
        <taxon>Nocardiaceae</taxon>
        <taxon>Nocardia</taxon>
    </lineage>
</organism>
<dbReference type="AlphaFoldDB" id="A0A370HEU0"/>
<dbReference type="Proteomes" id="UP000255355">
    <property type="component" value="Unassembled WGS sequence"/>
</dbReference>
<accession>A0A370HEU0</accession>
<proteinExistence type="predicted"/>
<keyword evidence="2" id="KW-1185">Reference proteome</keyword>
<name>A0A370HEU0_9NOCA</name>
<comment type="caution">
    <text evidence="1">The sequence shown here is derived from an EMBL/GenBank/DDBJ whole genome shotgun (WGS) entry which is preliminary data.</text>
</comment>
<evidence type="ECO:0000313" key="1">
    <source>
        <dbReference type="EMBL" id="RDI55220.1"/>
    </source>
</evidence>
<evidence type="ECO:0000313" key="2">
    <source>
        <dbReference type="Proteomes" id="UP000255355"/>
    </source>
</evidence>